<evidence type="ECO:0000259" key="3">
    <source>
        <dbReference type="PROSITE" id="PS50240"/>
    </source>
</evidence>
<dbReference type="SMART" id="SM00020">
    <property type="entry name" value="Tryp_SPc"/>
    <property type="match status" value="1"/>
</dbReference>
<dbReference type="Pfam" id="PF00089">
    <property type="entry name" value="Trypsin"/>
    <property type="match status" value="1"/>
</dbReference>
<sequence>MTCMVTGWGDTRGTPNAIRTRLNQASVPISELTACNISYSGAITDNMICAGLPEGGRDSCSGDSGGPLICQLSDQKWYLVGIVSFGNDCALPNFPGVYTRISKYITWINVNMM</sequence>
<dbReference type="GO" id="GO:0004252">
    <property type="term" value="F:serine-type endopeptidase activity"/>
    <property type="evidence" value="ECO:0007669"/>
    <property type="project" value="InterPro"/>
</dbReference>
<dbReference type="InterPro" id="IPR033116">
    <property type="entry name" value="TRYPSIN_SER"/>
</dbReference>
<protein>
    <recommendedName>
        <fullName evidence="3">Peptidase S1 domain-containing protein</fullName>
    </recommendedName>
</protein>
<dbReference type="Gene3D" id="2.40.10.10">
    <property type="entry name" value="Trypsin-like serine proteases"/>
    <property type="match status" value="1"/>
</dbReference>
<dbReference type="EMBL" id="JAODUP010000167">
    <property type="protein sequence ID" value="KAK2158570.1"/>
    <property type="molecule type" value="Genomic_DNA"/>
</dbReference>
<dbReference type="PROSITE" id="PS00135">
    <property type="entry name" value="TRYPSIN_SER"/>
    <property type="match status" value="1"/>
</dbReference>
<dbReference type="CDD" id="cd00190">
    <property type="entry name" value="Tryp_SPc"/>
    <property type="match status" value="1"/>
</dbReference>
<accession>A0AAD9JTX3</accession>
<keyword evidence="5" id="KW-1185">Reference proteome</keyword>
<dbReference type="PANTHER" id="PTHR24252">
    <property type="entry name" value="ACROSIN-RELATED"/>
    <property type="match status" value="1"/>
</dbReference>
<feature type="domain" description="Peptidase S1" evidence="3">
    <location>
        <begin position="1"/>
        <end position="113"/>
    </location>
</feature>
<evidence type="ECO:0000256" key="1">
    <source>
        <dbReference type="ARBA" id="ARBA00023157"/>
    </source>
</evidence>
<dbReference type="InterPro" id="IPR009003">
    <property type="entry name" value="Peptidase_S1_PA"/>
</dbReference>
<dbReference type="Proteomes" id="UP001208570">
    <property type="component" value="Unassembled WGS sequence"/>
</dbReference>
<dbReference type="PROSITE" id="PS50240">
    <property type="entry name" value="TRYPSIN_DOM"/>
    <property type="match status" value="1"/>
</dbReference>
<dbReference type="InterPro" id="IPR001254">
    <property type="entry name" value="Trypsin_dom"/>
</dbReference>
<evidence type="ECO:0000256" key="2">
    <source>
        <dbReference type="ARBA" id="ARBA00024195"/>
    </source>
</evidence>
<comment type="caution">
    <text evidence="4">The sequence shown here is derived from an EMBL/GenBank/DDBJ whole genome shotgun (WGS) entry which is preliminary data.</text>
</comment>
<keyword evidence="1" id="KW-1015">Disulfide bond</keyword>
<evidence type="ECO:0000313" key="5">
    <source>
        <dbReference type="Proteomes" id="UP001208570"/>
    </source>
</evidence>
<reference evidence="4" key="1">
    <citation type="journal article" date="2023" name="Mol. Biol. Evol.">
        <title>Third-Generation Sequencing Reveals the Adaptive Role of the Epigenome in Three Deep-Sea Polychaetes.</title>
        <authorList>
            <person name="Perez M."/>
            <person name="Aroh O."/>
            <person name="Sun Y."/>
            <person name="Lan Y."/>
            <person name="Juniper S.K."/>
            <person name="Young C.R."/>
            <person name="Angers B."/>
            <person name="Qian P.Y."/>
        </authorList>
    </citation>
    <scope>NUCLEOTIDE SEQUENCE</scope>
    <source>
        <strain evidence="4">P08H-3</strain>
    </source>
</reference>
<proteinExistence type="inferred from homology"/>
<dbReference type="FunFam" id="2.40.10.10:FF:000002">
    <property type="entry name" value="Transmembrane protease serine"/>
    <property type="match status" value="1"/>
</dbReference>
<dbReference type="AlphaFoldDB" id="A0AAD9JTX3"/>
<dbReference type="GO" id="GO:0006508">
    <property type="term" value="P:proteolysis"/>
    <property type="evidence" value="ECO:0007669"/>
    <property type="project" value="InterPro"/>
</dbReference>
<dbReference type="PANTHER" id="PTHR24252:SF7">
    <property type="entry name" value="HYALIN"/>
    <property type="match status" value="1"/>
</dbReference>
<dbReference type="SUPFAM" id="SSF50494">
    <property type="entry name" value="Trypsin-like serine proteases"/>
    <property type="match status" value="1"/>
</dbReference>
<evidence type="ECO:0000313" key="4">
    <source>
        <dbReference type="EMBL" id="KAK2158570.1"/>
    </source>
</evidence>
<gene>
    <name evidence="4" type="ORF">LSH36_167g04029</name>
</gene>
<name>A0AAD9JTX3_9ANNE</name>
<organism evidence="4 5">
    <name type="scientific">Paralvinella palmiformis</name>
    <dbReference type="NCBI Taxonomy" id="53620"/>
    <lineage>
        <taxon>Eukaryota</taxon>
        <taxon>Metazoa</taxon>
        <taxon>Spiralia</taxon>
        <taxon>Lophotrochozoa</taxon>
        <taxon>Annelida</taxon>
        <taxon>Polychaeta</taxon>
        <taxon>Sedentaria</taxon>
        <taxon>Canalipalpata</taxon>
        <taxon>Terebellida</taxon>
        <taxon>Terebelliformia</taxon>
        <taxon>Alvinellidae</taxon>
        <taxon>Paralvinella</taxon>
    </lineage>
</organism>
<dbReference type="InterPro" id="IPR043504">
    <property type="entry name" value="Peptidase_S1_PA_chymotrypsin"/>
</dbReference>
<comment type="similarity">
    <text evidence="2">Belongs to the peptidase S1 family. CLIP subfamily.</text>
</comment>